<name>A0A4C1V2J0_EUMVA</name>
<accession>A0A4C1V2J0</accession>
<keyword evidence="2" id="KW-1185">Reference proteome</keyword>
<dbReference type="AlphaFoldDB" id="A0A4C1V2J0"/>
<proteinExistence type="predicted"/>
<dbReference type="EMBL" id="BGZK01000264">
    <property type="protein sequence ID" value="GBP32729.1"/>
    <property type="molecule type" value="Genomic_DNA"/>
</dbReference>
<gene>
    <name evidence="1" type="ORF">EVAR_18881_1</name>
</gene>
<evidence type="ECO:0000313" key="1">
    <source>
        <dbReference type="EMBL" id="GBP32729.1"/>
    </source>
</evidence>
<comment type="caution">
    <text evidence="1">The sequence shown here is derived from an EMBL/GenBank/DDBJ whole genome shotgun (WGS) entry which is preliminary data.</text>
</comment>
<evidence type="ECO:0000313" key="2">
    <source>
        <dbReference type="Proteomes" id="UP000299102"/>
    </source>
</evidence>
<sequence>MFILQLNGEAKLTTHLLHGHRDRFETFKNLSRDDYLKINTSVRCEDGGALRRKTLFSNHKVAGWHLGDLANEEALFFHNYYPFRIRREPCHFTSPDGRGVRVIEIGHEISRGINNYIDRDPRTRSAVKDEICASRDYTCAFRRFMGLIDFRASVTTQYPSVILRDTVCRERVRMVGDVKNEKQLSLVNLTVA</sequence>
<organism evidence="1 2">
    <name type="scientific">Eumeta variegata</name>
    <name type="common">Bagworm moth</name>
    <name type="synonym">Eumeta japonica</name>
    <dbReference type="NCBI Taxonomy" id="151549"/>
    <lineage>
        <taxon>Eukaryota</taxon>
        <taxon>Metazoa</taxon>
        <taxon>Ecdysozoa</taxon>
        <taxon>Arthropoda</taxon>
        <taxon>Hexapoda</taxon>
        <taxon>Insecta</taxon>
        <taxon>Pterygota</taxon>
        <taxon>Neoptera</taxon>
        <taxon>Endopterygota</taxon>
        <taxon>Lepidoptera</taxon>
        <taxon>Glossata</taxon>
        <taxon>Ditrysia</taxon>
        <taxon>Tineoidea</taxon>
        <taxon>Psychidae</taxon>
        <taxon>Oiketicinae</taxon>
        <taxon>Eumeta</taxon>
    </lineage>
</organism>
<dbReference type="Proteomes" id="UP000299102">
    <property type="component" value="Unassembled WGS sequence"/>
</dbReference>
<reference evidence="1 2" key="1">
    <citation type="journal article" date="2019" name="Commun. Biol.">
        <title>The bagworm genome reveals a unique fibroin gene that provides high tensile strength.</title>
        <authorList>
            <person name="Kono N."/>
            <person name="Nakamura H."/>
            <person name="Ohtoshi R."/>
            <person name="Tomita M."/>
            <person name="Numata K."/>
            <person name="Arakawa K."/>
        </authorList>
    </citation>
    <scope>NUCLEOTIDE SEQUENCE [LARGE SCALE GENOMIC DNA]</scope>
</reference>
<protein>
    <submittedName>
        <fullName evidence="1">Uncharacterized protein</fullName>
    </submittedName>
</protein>